<dbReference type="RefSeq" id="WP_378296422.1">
    <property type="nucleotide sequence ID" value="NZ_JBHTJA010000004.1"/>
</dbReference>
<evidence type="ECO:0008006" key="3">
    <source>
        <dbReference type="Google" id="ProtNLM"/>
    </source>
</evidence>
<protein>
    <recommendedName>
        <fullName evidence="3">Lipoprotein</fullName>
    </recommendedName>
</protein>
<evidence type="ECO:0000313" key="1">
    <source>
        <dbReference type="EMBL" id="MFD0899562.1"/>
    </source>
</evidence>
<proteinExistence type="predicted"/>
<dbReference type="EMBL" id="JBHTJA010000004">
    <property type="protein sequence ID" value="MFD0899562.1"/>
    <property type="molecule type" value="Genomic_DNA"/>
</dbReference>
<dbReference type="PROSITE" id="PS51257">
    <property type="entry name" value="PROKAR_LIPOPROTEIN"/>
    <property type="match status" value="1"/>
</dbReference>
<comment type="caution">
    <text evidence="1">The sequence shown here is derived from an EMBL/GenBank/DDBJ whole genome shotgun (WGS) entry which is preliminary data.</text>
</comment>
<sequence>MPIRTLAGAVLLAGVAGLLGGCGVLSGDSDEVCASVTAEYRRYTDELERASAADEGTWVQATQRFAGRVDALAKKADDPELKEVLQQQTARLKAAAGGLGEGDVAELNAVLRDAPAKIGAACDG</sequence>
<accession>A0ABW3EH65</accession>
<organism evidence="1 2">
    <name type="scientific">Actinomadura sediminis</name>
    <dbReference type="NCBI Taxonomy" id="1038904"/>
    <lineage>
        <taxon>Bacteria</taxon>
        <taxon>Bacillati</taxon>
        <taxon>Actinomycetota</taxon>
        <taxon>Actinomycetes</taxon>
        <taxon>Streptosporangiales</taxon>
        <taxon>Thermomonosporaceae</taxon>
        <taxon>Actinomadura</taxon>
    </lineage>
</organism>
<dbReference type="Proteomes" id="UP001596972">
    <property type="component" value="Unassembled WGS sequence"/>
</dbReference>
<evidence type="ECO:0000313" key="2">
    <source>
        <dbReference type="Proteomes" id="UP001596972"/>
    </source>
</evidence>
<reference evidence="2" key="1">
    <citation type="journal article" date="2019" name="Int. J. Syst. Evol. Microbiol.">
        <title>The Global Catalogue of Microorganisms (GCM) 10K type strain sequencing project: providing services to taxonomists for standard genome sequencing and annotation.</title>
        <authorList>
            <consortium name="The Broad Institute Genomics Platform"/>
            <consortium name="The Broad Institute Genome Sequencing Center for Infectious Disease"/>
            <person name="Wu L."/>
            <person name="Ma J."/>
        </authorList>
    </citation>
    <scope>NUCLEOTIDE SEQUENCE [LARGE SCALE GENOMIC DNA]</scope>
    <source>
        <strain evidence="2">JCM 31202</strain>
    </source>
</reference>
<name>A0ABW3EH65_9ACTN</name>
<gene>
    <name evidence="1" type="ORF">ACFQ11_04110</name>
</gene>
<keyword evidence="2" id="KW-1185">Reference proteome</keyword>